<dbReference type="EMBL" id="VJOO01000041">
    <property type="protein sequence ID" value="TSE34578.1"/>
    <property type="molecule type" value="Genomic_DNA"/>
</dbReference>
<evidence type="ECO:0000313" key="4">
    <source>
        <dbReference type="Proteomes" id="UP000316388"/>
    </source>
</evidence>
<proteinExistence type="predicted"/>
<protein>
    <submittedName>
        <fullName evidence="3">Uncharacterized protein</fullName>
    </submittedName>
</protein>
<reference evidence="3 4" key="1">
    <citation type="submission" date="2019-07" db="EMBL/GenBank/DDBJ databases">
        <title>Tepidimonas fonticaldi AT-A2 draft genome.</title>
        <authorList>
            <person name="Da Costa M.S."/>
            <person name="Froufe H.J.C."/>
            <person name="Egas C."/>
            <person name="Albuquerque L."/>
        </authorList>
    </citation>
    <scope>NUCLEOTIDE SEQUENCE [LARGE SCALE GENOMIC DNA]</scope>
    <source>
        <strain evidence="3 4">AT-A2</strain>
    </source>
</reference>
<organism evidence="3 4">
    <name type="scientific">Tepidimonas fonticaldi</name>
    <dbReference type="NCBI Taxonomy" id="1101373"/>
    <lineage>
        <taxon>Bacteria</taxon>
        <taxon>Pseudomonadati</taxon>
        <taxon>Pseudomonadota</taxon>
        <taxon>Betaproteobacteria</taxon>
        <taxon>Burkholderiales</taxon>
        <taxon>Tepidimonas</taxon>
    </lineage>
</organism>
<comment type="caution">
    <text evidence="3">The sequence shown here is derived from an EMBL/GenBank/DDBJ whole genome shotgun (WGS) entry which is preliminary data.</text>
</comment>
<accession>A0A554XFH2</accession>
<dbReference type="Proteomes" id="UP000316388">
    <property type="component" value="Unassembled WGS sequence"/>
</dbReference>
<name>A0A554XFH2_9BURK</name>
<feature type="region of interest" description="Disordered" evidence="2">
    <location>
        <begin position="927"/>
        <end position="948"/>
    </location>
</feature>
<feature type="compositionally biased region" description="Gly residues" evidence="2">
    <location>
        <begin position="832"/>
        <end position="849"/>
    </location>
</feature>
<feature type="compositionally biased region" description="Pro residues" evidence="2">
    <location>
        <begin position="855"/>
        <end position="865"/>
    </location>
</feature>
<evidence type="ECO:0000256" key="1">
    <source>
        <dbReference type="SAM" id="Coils"/>
    </source>
</evidence>
<dbReference type="InterPro" id="IPR007555">
    <property type="entry name" value="DUF499"/>
</dbReference>
<dbReference type="AlphaFoldDB" id="A0A554XFH2"/>
<evidence type="ECO:0000256" key="2">
    <source>
        <dbReference type="SAM" id="MobiDB-lite"/>
    </source>
</evidence>
<gene>
    <name evidence="3" type="ORF">Tfont_02607</name>
</gene>
<keyword evidence="1" id="KW-0175">Coiled coil</keyword>
<dbReference type="RefSeq" id="WP_143969782.1">
    <property type="nucleotide sequence ID" value="NZ_VJOO01000041.1"/>
</dbReference>
<sequence>MKLKPWYDVVKPREDLREGKPLDASEFAVHLDKVRLGTAPKDYRDAATFFDRTFLTENLTGLGAEVMRRLSGITTETSAVFNMTTQFGGGKTHALTLLYHLARHGSAGNGWRGVTKILQRAGIQTIPDNCAVAVFVGTEFDSVTGRGGDDGTPRRRTPWGELAWQLGGEESFAHVAQHDADFIEPKGDVIEKFLPSDRPCLILMDEVLNYISTYRDRGWHNKLYNFIQALSETVRGRHNAVLVGSIPASELSYTDKDEADQQRLKNLLDRLGKAVIVSVESETSEIIRRRLFEWDERAVTPDGRVILNKDAEDACRAYANWIQENRLQLPNLINPDLARDEFRATYPFHPMVISVFERKWQTLPRFQQTRGVLRLLALWVSRAYQEGYKGAQRDPLITLGTAPLDDPMFRAAVFEQLGETKLEAAVTTDIAGKKDAHAVRLDSEAIDAIKKARLHRKVATTIFFESNGGQVGAEAQEASVPEIRLAVGEPGSDIGNIETVLEALTDACYYLNVEKTRYKFSLKENLNKRFADRRATVQGPQVDEEVKREIQRIFAPKEFVERVFFPEKSIQISDRPVISFLVADLDRTMEDEKATRQFAEQMIRECGTTARTFKSALIWVVPDSAQPMREEARKILAWQAIQDEADDLKLDEAQKKQLAENIHKAKRDLKESIWRAYKHLFLLAKDNTVKMVDLGLVHSSAADTPISNILNRLSADGDVEKGVSPNFLVRNWPPAFKEWATKSVRDAFYASPVFPRLLNAETVKETIARGVESGILAYVGKGTSGKYQPFAFNQSVSPADIEFSDDMFVITAEVARAYLDAQTTPPPVGVPVEGGGTGVGTGTGGGAEPGGTPIEPQPAPTPPVAGPAKIAGIRWSGEVPPQKWMNFYTKVLSRFAATPGLKLTISVEVSPSDGLSKQSLEETQNALRELGLDDRVTEKISMQPMPPS</sequence>
<dbReference type="Pfam" id="PF04465">
    <property type="entry name" value="DUF499"/>
    <property type="match status" value="1"/>
</dbReference>
<feature type="coiled-coil region" evidence="1">
    <location>
        <begin position="641"/>
        <end position="668"/>
    </location>
</feature>
<evidence type="ECO:0000313" key="3">
    <source>
        <dbReference type="EMBL" id="TSE34578.1"/>
    </source>
</evidence>
<feature type="region of interest" description="Disordered" evidence="2">
    <location>
        <begin position="825"/>
        <end position="865"/>
    </location>
</feature>